<dbReference type="CDD" id="cd06170">
    <property type="entry name" value="LuxR_C_like"/>
    <property type="match status" value="1"/>
</dbReference>
<reference evidence="6" key="1">
    <citation type="journal article" date="2019" name="Int. J. Syst. Evol. Microbiol.">
        <title>The Global Catalogue of Microorganisms (GCM) 10K type strain sequencing project: providing services to taxonomists for standard genome sequencing and annotation.</title>
        <authorList>
            <consortium name="The Broad Institute Genomics Platform"/>
            <consortium name="The Broad Institute Genome Sequencing Center for Infectious Disease"/>
            <person name="Wu L."/>
            <person name="Ma J."/>
        </authorList>
    </citation>
    <scope>NUCLEOTIDE SEQUENCE [LARGE SCALE GENOMIC DNA]</scope>
    <source>
        <strain evidence="6">IBRC-M 10987</strain>
    </source>
</reference>
<dbReference type="InterPro" id="IPR000792">
    <property type="entry name" value="Tscrpt_reg_LuxR_C"/>
</dbReference>
<dbReference type="SUPFAM" id="SSF46894">
    <property type="entry name" value="C-terminal effector domain of the bipartite response regulators"/>
    <property type="match status" value="1"/>
</dbReference>
<dbReference type="SMART" id="SM00421">
    <property type="entry name" value="HTH_LUXR"/>
    <property type="match status" value="1"/>
</dbReference>
<dbReference type="PANTHER" id="PTHR44688:SF16">
    <property type="entry name" value="DNA-BINDING TRANSCRIPTIONAL ACTIVATOR DEVR_DOSR"/>
    <property type="match status" value="1"/>
</dbReference>
<dbReference type="RefSeq" id="WP_377722580.1">
    <property type="nucleotide sequence ID" value="NZ_JBHSAM010000036.1"/>
</dbReference>
<keyword evidence="1" id="KW-0805">Transcription regulation</keyword>
<dbReference type="InterPro" id="IPR016032">
    <property type="entry name" value="Sig_transdc_resp-reg_C-effctor"/>
</dbReference>
<keyword evidence="3" id="KW-0804">Transcription</keyword>
<evidence type="ECO:0000313" key="6">
    <source>
        <dbReference type="Proteomes" id="UP001595715"/>
    </source>
</evidence>
<organism evidence="5 6">
    <name type="scientific">Paenibacillus xanthanilyticus</name>
    <dbReference type="NCBI Taxonomy" id="1783531"/>
    <lineage>
        <taxon>Bacteria</taxon>
        <taxon>Bacillati</taxon>
        <taxon>Bacillota</taxon>
        <taxon>Bacilli</taxon>
        <taxon>Bacillales</taxon>
        <taxon>Paenibacillaceae</taxon>
        <taxon>Paenibacillus</taxon>
    </lineage>
</organism>
<proteinExistence type="predicted"/>
<accession>A0ABV8KDD9</accession>
<evidence type="ECO:0000256" key="2">
    <source>
        <dbReference type="ARBA" id="ARBA00023125"/>
    </source>
</evidence>
<dbReference type="PRINTS" id="PR00038">
    <property type="entry name" value="HTHLUXR"/>
</dbReference>
<dbReference type="Pfam" id="PF00196">
    <property type="entry name" value="GerE"/>
    <property type="match status" value="1"/>
</dbReference>
<evidence type="ECO:0000259" key="4">
    <source>
        <dbReference type="PROSITE" id="PS50043"/>
    </source>
</evidence>
<evidence type="ECO:0000256" key="3">
    <source>
        <dbReference type="ARBA" id="ARBA00023163"/>
    </source>
</evidence>
<comment type="caution">
    <text evidence="5">The sequence shown here is derived from an EMBL/GenBank/DDBJ whole genome shotgun (WGS) entry which is preliminary data.</text>
</comment>
<dbReference type="Proteomes" id="UP001595715">
    <property type="component" value="Unassembled WGS sequence"/>
</dbReference>
<gene>
    <name evidence="5" type="ORF">ACFOZ8_30915</name>
</gene>
<evidence type="ECO:0000313" key="5">
    <source>
        <dbReference type="EMBL" id="MFC4104040.1"/>
    </source>
</evidence>
<evidence type="ECO:0000256" key="1">
    <source>
        <dbReference type="ARBA" id="ARBA00023015"/>
    </source>
</evidence>
<sequence>MPISIALAVLETVVSVETPLPAAIAGYMLREFARPKEGSPCPVTPREREILGWISKGLTNREIAFELDISEQTVKNHLKNLLGKLGLDNRVQLATYALEKGWRR</sequence>
<dbReference type="Gene3D" id="1.10.10.10">
    <property type="entry name" value="Winged helix-like DNA-binding domain superfamily/Winged helix DNA-binding domain"/>
    <property type="match status" value="1"/>
</dbReference>
<dbReference type="PROSITE" id="PS50043">
    <property type="entry name" value="HTH_LUXR_2"/>
    <property type="match status" value="1"/>
</dbReference>
<feature type="domain" description="HTH luxR-type" evidence="4">
    <location>
        <begin position="36"/>
        <end position="101"/>
    </location>
</feature>
<name>A0ABV8KDD9_9BACL</name>
<dbReference type="InterPro" id="IPR036388">
    <property type="entry name" value="WH-like_DNA-bd_sf"/>
</dbReference>
<protein>
    <submittedName>
        <fullName evidence="5">Response regulator transcription factor</fullName>
    </submittedName>
</protein>
<dbReference type="PANTHER" id="PTHR44688">
    <property type="entry name" value="DNA-BINDING TRANSCRIPTIONAL ACTIVATOR DEVR_DOSR"/>
    <property type="match status" value="1"/>
</dbReference>
<dbReference type="EMBL" id="JBHSAM010000036">
    <property type="protein sequence ID" value="MFC4104040.1"/>
    <property type="molecule type" value="Genomic_DNA"/>
</dbReference>
<keyword evidence="6" id="KW-1185">Reference proteome</keyword>
<keyword evidence="2" id="KW-0238">DNA-binding</keyword>
<dbReference type="PROSITE" id="PS00622">
    <property type="entry name" value="HTH_LUXR_1"/>
    <property type="match status" value="1"/>
</dbReference>